<dbReference type="CDD" id="cd13179">
    <property type="entry name" value="RanBD_RanBP1"/>
    <property type="match status" value="1"/>
</dbReference>
<name>A0AAV9IKG9_9RHOD</name>
<feature type="domain" description="RanBD1" evidence="2">
    <location>
        <begin position="77"/>
        <end position="212"/>
    </location>
</feature>
<evidence type="ECO:0000313" key="3">
    <source>
        <dbReference type="EMBL" id="KAK4527807.1"/>
    </source>
</evidence>
<organism evidence="3 4">
    <name type="scientific">Galdieria yellowstonensis</name>
    <dbReference type="NCBI Taxonomy" id="3028027"/>
    <lineage>
        <taxon>Eukaryota</taxon>
        <taxon>Rhodophyta</taxon>
        <taxon>Bangiophyceae</taxon>
        <taxon>Galdieriales</taxon>
        <taxon>Galdieriaceae</taxon>
        <taxon>Galdieria</taxon>
    </lineage>
</organism>
<dbReference type="InterPro" id="IPR000156">
    <property type="entry name" value="Ran_bind_dom"/>
</dbReference>
<dbReference type="Proteomes" id="UP001300502">
    <property type="component" value="Unassembled WGS sequence"/>
</dbReference>
<dbReference type="AlphaFoldDB" id="A0AAV9IKG9"/>
<dbReference type="EMBL" id="JANCYU010000056">
    <property type="protein sequence ID" value="KAK4527807.1"/>
    <property type="molecule type" value="Genomic_DNA"/>
</dbReference>
<evidence type="ECO:0000259" key="2">
    <source>
        <dbReference type="PROSITE" id="PS50196"/>
    </source>
</evidence>
<feature type="region of interest" description="Disordered" evidence="1">
    <location>
        <begin position="210"/>
        <end position="233"/>
    </location>
</feature>
<dbReference type="InterPro" id="IPR045255">
    <property type="entry name" value="RanBP1-like"/>
</dbReference>
<feature type="compositionally biased region" description="Basic and acidic residues" evidence="1">
    <location>
        <begin position="216"/>
        <end position="233"/>
    </location>
</feature>
<proteinExistence type="predicted"/>
<dbReference type="GO" id="GO:0006913">
    <property type="term" value="P:nucleocytoplasmic transport"/>
    <property type="evidence" value="ECO:0007669"/>
    <property type="project" value="InterPro"/>
</dbReference>
<dbReference type="GO" id="GO:0005096">
    <property type="term" value="F:GTPase activator activity"/>
    <property type="evidence" value="ECO:0007669"/>
    <property type="project" value="TreeGrafter"/>
</dbReference>
<keyword evidence="4" id="KW-1185">Reference proteome</keyword>
<dbReference type="SMART" id="SM00160">
    <property type="entry name" value="RanBD"/>
    <property type="match status" value="1"/>
</dbReference>
<accession>A0AAV9IKG9</accession>
<evidence type="ECO:0000256" key="1">
    <source>
        <dbReference type="SAM" id="MobiDB-lite"/>
    </source>
</evidence>
<dbReference type="PANTHER" id="PTHR23138:SF87">
    <property type="entry name" value="E3 SUMO-PROTEIN LIGASE RANBP2"/>
    <property type="match status" value="1"/>
</dbReference>
<comment type="caution">
    <text evidence="3">The sequence shown here is derived from an EMBL/GenBank/DDBJ whole genome shotgun (WGS) entry which is preliminary data.</text>
</comment>
<feature type="compositionally biased region" description="Basic and acidic residues" evidence="1">
    <location>
        <begin position="57"/>
        <end position="70"/>
    </location>
</feature>
<dbReference type="PANTHER" id="PTHR23138">
    <property type="entry name" value="RAN BINDING PROTEIN"/>
    <property type="match status" value="1"/>
</dbReference>
<reference evidence="3 4" key="1">
    <citation type="submission" date="2022-07" db="EMBL/GenBank/DDBJ databases">
        <title>Genome-wide signatures of adaptation to extreme environments.</title>
        <authorList>
            <person name="Cho C.H."/>
            <person name="Yoon H.S."/>
        </authorList>
    </citation>
    <scope>NUCLEOTIDE SEQUENCE [LARGE SCALE GENOMIC DNA]</scope>
    <source>
        <strain evidence="3 4">108.79 E11</strain>
    </source>
</reference>
<dbReference type="InterPro" id="IPR011993">
    <property type="entry name" value="PH-like_dom_sf"/>
</dbReference>
<dbReference type="Gene3D" id="2.30.29.30">
    <property type="entry name" value="Pleckstrin-homology domain (PH domain)/Phosphotyrosine-binding domain (PTB)"/>
    <property type="match status" value="1"/>
</dbReference>
<feature type="region of interest" description="Disordered" evidence="1">
    <location>
        <begin position="46"/>
        <end position="71"/>
    </location>
</feature>
<evidence type="ECO:0000313" key="4">
    <source>
        <dbReference type="Proteomes" id="UP001300502"/>
    </source>
</evidence>
<dbReference type="PROSITE" id="PS50196">
    <property type="entry name" value="RANBD1"/>
    <property type="match status" value="1"/>
</dbReference>
<dbReference type="InterPro" id="IPR045256">
    <property type="entry name" value="RanBP1_RanBD"/>
</dbReference>
<sequence length="233" mass="27189">MQINKQTTKKSGRLQVTTCAQNDHETTFPFWFLLQVRSAAFLMSTASTKQENEEPQEEQKNEQEDEKTTLEEDYSVPFKPLVTLDEVQVTTGEEDEEVLYKNRAKLFRFDKQGSQWKERGTGDIKILQHKETKKIRLLMRREKTLKICLNHYVNPSIQLEENVGSDRSWVWNAIDYADEVADECVLAIRFPNSEQAKKFKEAYDNARTSMQKLAKASKDSPQKEEDKEQVSKE</sequence>
<dbReference type="FunFam" id="2.30.29.30:FF:000312">
    <property type="entry name" value="Ran binding protein 1"/>
    <property type="match status" value="1"/>
</dbReference>
<dbReference type="Pfam" id="PF00638">
    <property type="entry name" value="Ran_BP1"/>
    <property type="match status" value="1"/>
</dbReference>
<gene>
    <name evidence="3" type="ORF">GAYE_SCF45G5738</name>
</gene>
<dbReference type="SUPFAM" id="SSF50729">
    <property type="entry name" value="PH domain-like"/>
    <property type="match status" value="1"/>
</dbReference>
<dbReference type="GO" id="GO:0005643">
    <property type="term" value="C:nuclear pore"/>
    <property type="evidence" value="ECO:0007669"/>
    <property type="project" value="TreeGrafter"/>
</dbReference>
<protein>
    <recommendedName>
        <fullName evidence="2">RanBD1 domain-containing protein</fullName>
    </recommendedName>
</protein>
<dbReference type="GO" id="GO:0005737">
    <property type="term" value="C:cytoplasm"/>
    <property type="evidence" value="ECO:0007669"/>
    <property type="project" value="TreeGrafter"/>
</dbReference>